<dbReference type="GO" id="GO:0006109">
    <property type="term" value="P:regulation of carbohydrate metabolic process"/>
    <property type="evidence" value="ECO:0007669"/>
    <property type="project" value="InterPro"/>
</dbReference>
<keyword evidence="4 5" id="KW-0694">RNA-binding</keyword>
<dbReference type="NCBIfam" id="NF002469">
    <property type="entry name" value="PRK01712.1"/>
    <property type="match status" value="1"/>
</dbReference>
<comment type="similarity">
    <text evidence="5">Belongs to the CsrA/RsmA family.</text>
</comment>
<dbReference type="SUPFAM" id="SSF117130">
    <property type="entry name" value="CsrA-like"/>
    <property type="match status" value="1"/>
</dbReference>
<proteinExistence type="inferred from homology"/>
<dbReference type="GO" id="GO:0048027">
    <property type="term" value="F:mRNA 5'-UTR binding"/>
    <property type="evidence" value="ECO:0007669"/>
    <property type="project" value="UniProtKB-UniRule"/>
</dbReference>
<dbReference type="HOGENOM" id="CLU_164837_0_0_12"/>
<comment type="function">
    <text evidence="5">A translational regulator that binds mRNA to regulate translation initiation and/or mRNA stability. Usually binds in the 5'-UTR at or near the Shine-Dalgarno sequence preventing ribosome-binding, thus repressing translation. Its main target seems to be the major flagellin gene, while its function is anatagonized by FliW.</text>
</comment>
<organism evidence="6 7">
    <name type="scientific">Winmispira thermophila (strain ATCC 49972 / DSM 6192 / RI 19.B1)</name>
    <name type="common">Spirochaeta thermophila</name>
    <dbReference type="NCBI Taxonomy" id="665571"/>
    <lineage>
        <taxon>Bacteria</taxon>
        <taxon>Pseudomonadati</taxon>
        <taxon>Spirochaetota</taxon>
        <taxon>Spirochaetia</taxon>
        <taxon>Winmispirales</taxon>
        <taxon>Winmispiraceae</taxon>
        <taxon>Winmispira</taxon>
    </lineage>
</organism>
<dbReference type="KEGG" id="sta:STHERM_c07650"/>
<evidence type="ECO:0000256" key="3">
    <source>
        <dbReference type="ARBA" id="ARBA00022845"/>
    </source>
</evidence>
<dbReference type="InterPro" id="IPR003751">
    <property type="entry name" value="CsrA"/>
</dbReference>
<name>E0RRS9_WINT6</name>
<evidence type="ECO:0000256" key="5">
    <source>
        <dbReference type="HAMAP-Rule" id="MF_00167"/>
    </source>
</evidence>
<reference evidence="6 7" key="2">
    <citation type="journal article" date="2010" name="J. Bacteriol.">
        <title>Genome sequence of the polysaccharide-degrading, thermophilic anaerobe Spirochaeta thermophila DSM 6192.</title>
        <authorList>
            <person name="Angelov A."/>
            <person name="Liebl S."/>
            <person name="Ballschmiter M."/>
            <person name="Bomeke M."/>
            <person name="Lehmann R."/>
            <person name="Liesegang H."/>
            <person name="Daniel R."/>
            <person name="Liebl W."/>
        </authorList>
    </citation>
    <scope>NUCLEOTIDE SEQUENCE [LARGE SCALE GENOMIC DNA]</scope>
    <source>
        <strain evidence="7">ATCC 49972 / DSM 6192 / RI 19.B1</strain>
    </source>
</reference>
<evidence type="ECO:0000256" key="1">
    <source>
        <dbReference type="ARBA" id="ARBA00022490"/>
    </source>
</evidence>
<dbReference type="GO" id="GO:0005829">
    <property type="term" value="C:cytosol"/>
    <property type="evidence" value="ECO:0007669"/>
    <property type="project" value="TreeGrafter"/>
</dbReference>
<evidence type="ECO:0000313" key="6">
    <source>
        <dbReference type="EMBL" id="ADN01716.1"/>
    </source>
</evidence>
<reference key="1">
    <citation type="submission" date="2009-08" db="EMBL/GenBank/DDBJ databases">
        <title>The genome sequence of Spirochaeta thermophila DSM6192.</title>
        <authorList>
            <person name="Angelov A."/>
            <person name="Mientus M."/>
            <person name="Wittenberg S."/>
            <person name="Lehmann R."/>
            <person name="Liesegang H."/>
            <person name="Daniel R."/>
            <person name="Liebl W."/>
        </authorList>
    </citation>
    <scope>NUCLEOTIDE SEQUENCE</scope>
    <source>
        <strain>DSM 6192</strain>
    </source>
</reference>
<keyword evidence="2 5" id="KW-0678">Repressor</keyword>
<dbReference type="EMBL" id="CP001698">
    <property type="protein sequence ID" value="ADN01716.1"/>
    <property type="molecule type" value="Genomic_DNA"/>
</dbReference>
<keyword evidence="3 5" id="KW-0810">Translation regulation</keyword>
<keyword evidence="5" id="KW-1005">Bacterial flagellum biogenesis</keyword>
<dbReference type="Gene3D" id="2.60.40.4380">
    <property type="entry name" value="Translational regulator CsrA"/>
    <property type="match status" value="1"/>
</dbReference>
<dbReference type="PaxDb" id="665571-STHERM_c07650"/>
<evidence type="ECO:0000256" key="4">
    <source>
        <dbReference type="ARBA" id="ARBA00022884"/>
    </source>
</evidence>
<keyword evidence="1 5" id="KW-0963">Cytoplasm</keyword>
<accession>E0RRS9</accession>
<evidence type="ECO:0000313" key="7">
    <source>
        <dbReference type="Proteomes" id="UP000001296"/>
    </source>
</evidence>
<sequence>MLVLSRKKNESIIIADNIEVRVVDIRGDQVKIGISAPPQIKIYREEVYRAIQEENRSALSVSREIPSLDDLLGDDAP</sequence>
<dbReference type="AlphaFoldDB" id="E0RRS9"/>
<dbReference type="GO" id="GO:0044781">
    <property type="term" value="P:bacterial-type flagellum organization"/>
    <property type="evidence" value="ECO:0007669"/>
    <property type="project" value="UniProtKB-KW"/>
</dbReference>
<comment type="subunit">
    <text evidence="5">Homodimer; the beta-strands of each monomer intercalate to form a hydrophobic core, while the alpha-helices form wings that extend away from the core.</text>
</comment>
<dbReference type="PANTHER" id="PTHR34984">
    <property type="entry name" value="CARBON STORAGE REGULATOR"/>
    <property type="match status" value="1"/>
</dbReference>
<gene>
    <name evidence="5" type="primary">csrA</name>
    <name evidence="6" type="ordered locus">STHERM_c07650</name>
</gene>
<dbReference type="eggNOG" id="COG1551">
    <property type="taxonomic scope" value="Bacteria"/>
</dbReference>
<comment type="subcellular location">
    <subcellularLocation>
        <location evidence="5">Cytoplasm</location>
    </subcellularLocation>
</comment>
<dbReference type="GO" id="GO:0006402">
    <property type="term" value="P:mRNA catabolic process"/>
    <property type="evidence" value="ECO:0007669"/>
    <property type="project" value="InterPro"/>
</dbReference>
<dbReference type="Pfam" id="PF02599">
    <property type="entry name" value="CsrA"/>
    <property type="match status" value="1"/>
</dbReference>
<dbReference type="GO" id="GO:1902208">
    <property type="term" value="P:regulation of bacterial-type flagellum assembly"/>
    <property type="evidence" value="ECO:0007669"/>
    <property type="project" value="UniProtKB-UniRule"/>
</dbReference>
<dbReference type="PANTHER" id="PTHR34984:SF1">
    <property type="entry name" value="CARBON STORAGE REGULATOR"/>
    <property type="match status" value="1"/>
</dbReference>
<dbReference type="NCBIfam" id="TIGR00202">
    <property type="entry name" value="csrA"/>
    <property type="match status" value="1"/>
</dbReference>
<dbReference type="Proteomes" id="UP000001296">
    <property type="component" value="Chromosome"/>
</dbReference>
<protein>
    <recommendedName>
        <fullName evidence="5">Translational regulator CsrA</fullName>
    </recommendedName>
</protein>
<evidence type="ECO:0000256" key="2">
    <source>
        <dbReference type="ARBA" id="ARBA00022491"/>
    </source>
</evidence>
<dbReference type="RefSeq" id="WP_013313557.1">
    <property type="nucleotide sequence ID" value="NC_014484.1"/>
</dbReference>
<dbReference type="FunFam" id="2.60.40.4380:FF:000002">
    <property type="entry name" value="Translational regulator CsrA"/>
    <property type="match status" value="1"/>
</dbReference>
<dbReference type="GO" id="GO:0045947">
    <property type="term" value="P:negative regulation of translational initiation"/>
    <property type="evidence" value="ECO:0007669"/>
    <property type="project" value="UniProtKB-UniRule"/>
</dbReference>
<dbReference type="HAMAP" id="MF_00167">
    <property type="entry name" value="CsrA"/>
    <property type="match status" value="1"/>
</dbReference>
<dbReference type="InterPro" id="IPR036107">
    <property type="entry name" value="CsrA_sf"/>
</dbReference>